<dbReference type="InterPro" id="IPR043129">
    <property type="entry name" value="ATPase_NBD"/>
</dbReference>
<evidence type="ECO:0000256" key="4">
    <source>
        <dbReference type="ARBA" id="ARBA00011738"/>
    </source>
</evidence>
<dbReference type="NCBIfam" id="TIGR03706">
    <property type="entry name" value="exo_poly_only"/>
    <property type="match status" value="1"/>
</dbReference>
<evidence type="ECO:0000256" key="5">
    <source>
        <dbReference type="ARBA" id="ARBA00012451"/>
    </source>
</evidence>
<dbReference type="EMBL" id="CP011367">
    <property type="protein sequence ID" value="AKJ95272.1"/>
    <property type="molecule type" value="Genomic_DNA"/>
</dbReference>
<dbReference type="GO" id="GO:0006798">
    <property type="term" value="P:polyphosphate catabolic process"/>
    <property type="evidence" value="ECO:0007669"/>
    <property type="project" value="TreeGrafter"/>
</dbReference>
<evidence type="ECO:0000256" key="1">
    <source>
        <dbReference type="ARBA" id="ARBA00001946"/>
    </source>
</evidence>
<dbReference type="FunFam" id="3.30.420.150:FF:000001">
    <property type="entry name" value="Guanosine-5'-triphosphate,3'-diphosphate pyrophosphatase"/>
    <property type="match status" value="1"/>
</dbReference>
<protein>
    <recommendedName>
        <fullName evidence="6">Exopolyphosphatase</fullName>
        <ecNumber evidence="5">3.6.1.11</ecNumber>
    </recommendedName>
</protein>
<dbReference type="InterPro" id="IPR022371">
    <property type="entry name" value="Exopolyphosphatase"/>
</dbReference>
<dbReference type="KEGG" id="tvr:TVD_07825"/>
<keyword evidence="8" id="KW-0378">Hydrolase</keyword>
<dbReference type="Proteomes" id="UP000064201">
    <property type="component" value="Chromosome"/>
</dbReference>
<evidence type="ECO:0000259" key="12">
    <source>
        <dbReference type="Pfam" id="PF21447"/>
    </source>
</evidence>
<dbReference type="Gene3D" id="1.10.3210.10">
    <property type="entry name" value="Hypothetical protein af1432"/>
    <property type="match status" value="1"/>
</dbReference>
<keyword evidence="9" id="KW-0472">Membrane</keyword>
<evidence type="ECO:0000256" key="2">
    <source>
        <dbReference type="ARBA" id="ARBA00004202"/>
    </source>
</evidence>
<dbReference type="PANTHER" id="PTHR30005:SF14">
    <property type="entry name" value="EXOPOLYPHOSPHATASE"/>
    <property type="match status" value="1"/>
</dbReference>
<evidence type="ECO:0000256" key="3">
    <source>
        <dbReference type="ARBA" id="ARBA00007125"/>
    </source>
</evidence>
<dbReference type="AlphaFoldDB" id="A0A0G3G711"/>
<evidence type="ECO:0000256" key="10">
    <source>
        <dbReference type="ARBA" id="ARBA00047607"/>
    </source>
</evidence>
<name>A0A0G3G711_9GAMM</name>
<keyword evidence="7" id="KW-1003">Cell membrane</keyword>
<dbReference type="InterPro" id="IPR050273">
    <property type="entry name" value="GppA/Ppx_hydrolase"/>
</dbReference>
<dbReference type="SUPFAM" id="SSF109604">
    <property type="entry name" value="HD-domain/PDEase-like"/>
    <property type="match status" value="1"/>
</dbReference>
<evidence type="ECO:0000256" key="8">
    <source>
        <dbReference type="ARBA" id="ARBA00022801"/>
    </source>
</evidence>
<proteinExistence type="inferred from homology"/>
<evidence type="ECO:0000259" key="11">
    <source>
        <dbReference type="Pfam" id="PF02541"/>
    </source>
</evidence>
<comment type="subunit">
    <text evidence="4">Homodimer.</text>
</comment>
<dbReference type="RefSeq" id="WP_047251278.1">
    <property type="nucleotide sequence ID" value="NZ_CP011367.1"/>
</dbReference>
<comment type="similarity">
    <text evidence="3">Belongs to the GppA/Ppx family.</text>
</comment>
<dbReference type="Gene3D" id="3.30.420.40">
    <property type="match status" value="1"/>
</dbReference>
<evidence type="ECO:0000313" key="13">
    <source>
        <dbReference type="EMBL" id="AKJ95272.1"/>
    </source>
</evidence>
<evidence type="ECO:0000256" key="7">
    <source>
        <dbReference type="ARBA" id="ARBA00022475"/>
    </source>
</evidence>
<dbReference type="InterPro" id="IPR030673">
    <property type="entry name" value="PyroPPase_GppA_Ppx"/>
</dbReference>
<comment type="catalytic activity">
    <reaction evidence="10">
        <text>[phosphate](n) + H2O = [phosphate](n-1) + phosphate + H(+)</text>
        <dbReference type="Rhea" id="RHEA:21528"/>
        <dbReference type="Rhea" id="RHEA-COMP:9859"/>
        <dbReference type="Rhea" id="RHEA-COMP:14279"/>
        <dbReference type="ChEBI" id="CHEBI:15377"/>
        <dbReference type="ChEBI" id="CHEBI:15378"/>
        <dbReference type="ChEBI" id="CHEBI:16838"/>
        <dbReference type="ChEBI" id="CHEBI:43474"/>
        <dbReference type="EC" id="3.6.1.11"/>
    </reaction>
</comment>
<dbReference type="InterPro" id="IPR048950">
    <property type="entry name" value="Ppx_GppA_C"/>
</dbReference>
<reference evidence="13 14" key="1">
    <citation type="submission" date="2015-04" db="EMBL/GenBank/DDBJ databases">
        <title>Complete Sequence for the Genome of the Thioalkalivibrio versutus D301.</title>
        <authorList>
            <person name="Mu T."/>
            <person name="Zhou J."/>
            <person name="Xu X."/>
        </authorList>
    </citation>
    <scope>NUCLEOTIDE SEQUENCE [LARGE SCALE GENOMIC DNA]</scope>
    <source>
        <strain evidence="13 14">D301</strain>
    </source>
</reference>
<dbReference type="PIRSF" id="PIRSF001267">
    <property type="entry name" value="Pyrophosphatase_GppA_Ppx"/>
    <property type="match status" value="1"/>
</dbReference>
<dbReference type="GO" id="GO:0004309">
    <property type="term" value="F:exopolyphosphatase activity"/>
    <property type="evidence" value="ECO:0007669"/>
    <property type="project" value="UniProtKB-EC"/>
</dbReference>
<comment type="subcellular location">
    <subcellularLocation>
        <location evidence="2">Cell membrane</location>
        <topology evidence="2">Peripheral membrane protein</topology>
    </subcellularLocation>
</comment>
<dbReference type="Gene3D" id="3.30.420.150">
    <property type="entry name" value="Exopolyphosphatase. Domain 2"/>
    <property type="match status" value="1"/>
</dbReference>
<evidence type="ECO:0000313" key="14">
    <source>
        <dbReference type="Proteomes" id="UP000064201"/>
    </source>
</evidence>
<dbReference type="EC" id="3.6.1.11" evidence="5"/>
<keyword evidence="14" id="KW-1185">Reference proteome</keyword>
<dbReference type="FunFam" id="3.30.420.40:FF:000023">
    <property type="entry name" value="Guanosine-5'-triphosphate,3'-diphosphate pyrophosphatase"/>
    <property type="match status" value="1"/>
</dbReference>
<evidence type="ECO:0000256" key="9">
    <source>
        <dbReference type="ARBA" id="ARBA00023136"/>
    </source>
</evidence>
<sequence length="499" mass="55348">MHTENDAETVAAVDLGSNSFHMIVARRQDGEVLKVDRIKETVRLASGLDPDGQLDPEVGQRALACLDRFGQRLRQLPRGCVRVVGTNTLRQMDDSRAFLRAAEEALGHPVEIIAGREEARLIYLGVAHALADDSGRRLVMDIGGGSTEFIIGERFEPVLAESLEMGCVTFTQRFFADGKLTRKAFAAAQLQAQRELQPIASAYRAAGWEQALGASGTILALDRMVHEGELDEAPGVSRENLERLRDALIEQGAIKRLKWPGLAEDRAPVIAGGLAVLLGAFEALGIERLHPSDGALREGVIHDLLGRFRHEDVRGSTIHHLRRRFAVDASQAERVQATVARLVTAVRAAWELGEDDAERLDWAAELHEIGLALAHSKYHKHGEYILTWADLPGFSQPEQAELAWLVRLHRGGLKPKLLSGVREDRARPLLFMAALLRLAVLLHRSRAPDPVPLERIEATHEGLTLTFAPDWLDTHPLTRADLDAEREDWARHKLELEFE</sequence>
<organism evidence="13 14">
    <name type="scientific">Thioalkalivibrio versutus</name>
    <dbReference type="NCBI Taxonomy" id="106634"/>
    <lineage>
        <taxon>Bacteria</taxon>
        <taxon>Pseudomonadati</taxon>
        <taxon>Pseudomonadota</taxon>
        <taxon>Gammaproteobacteria</taxon>
        <taxon>Chromatiales</taxon>
        <taxon>Ectothiorhodospiraceae</taxon>
        <taxon>Thioalkalivibrio</taxon>
    </lineage>
</organism>
<dbReference type="PATRIC" id="fig|106634.4.peg.1597"/>
<dbReference type="GO" id="GO:0005886">
    <property type="term" value="C:plasma membrane"/>
    <property type="evidence" value="ECO:0007669"/>
    <property type="project" value="UniProtKB-SubCell"/>
</dbReference>
<feature type="domain" description="Ppx/GppA phosphatase C-terminal" evidence="12">
    <location>
        <begin position="313"/>
        <end position="485"/>
    </location>
</feature>
<dbReference type="CDD" id="cd24053">
    <property type="entry name" value="ASKHA_NBD_EcPPX-GppA-like"/>
    <property type="match status" value="1"/>
</dbReference>
<comment type="cofactor">
    <cofactor evidence="1">
        <name>Mg(2+)</name>
        <dbReference type="ChEBI" id="CHEBI:18420"/>
    </cofactor>
</comment>
<evidence type="ECO:0000256" key="6">
    <source>
        <dbReference type="ARBA" id="ARBA00020416"/>
    </source>
</evidence>
<dbReference type="PANTHER" id="PTHR30005">
    <property type="entry name" value="EXOPOLYPHOSPHATASE"/>
    <property type="match status" value="1"/>
</dbReference>
<gene>
    <name evidence="13" type="ORF">TVD_07825</name>
</gene>
<dbReference type="Pfam" id="PF21447">
    <property type="entry name" value="Ppx-GppA_III"/>
    <property type="match status" value="1"/>
</dbReference>
<dbReference type="STRING" id="106634.TVD_07825"/>
<dbReference type="InterPro" id="IPR003695">
    <property type="entry name" value="Ppx_GppA_N"/>
</dbReference>
<accession>A0A0G3G711</accession>
<dbReference type="SUPFAM" id="SSF53067">
    <property type="entry name" value="Actin-like ATPase domain"/>
    <property type="match status" value="2"/>
</dbReference>
<dbReference type="Pfam" id="PF02541">
    <property type="entry name" value="Ppx-GppA"/>
    <property type="match status" value="1"/>
</dbReference>
<dbReference type="OrthoDB" id="9793035at2"/>
<feature type="domain" description="Ppx/GppA phosphatase N-terminal" evidence="11">
    <location>
        <begin position="23"/>
        <end position="307"/>
    </location>
</feature>